<name>A0A9D4ZLK2_ADICA</name>
<dbReference type="GO" id="GO:0005524">
    <property type="term" value="F:ATP binding"/>
    <property type="evidence" value="ECO:0007669"/>
    <property type="project" value="InterPro"/>
</dbReference>
<dbReference type="GO" id="GO:0004674">
    <property type="term" value="F:protein serine/threonine kinase activity"/>
    <property type="evidence" value="ECO:0007669"/>
    <property type="project" value="TreeGrafter"/>
</dbReference>
<sequence>MACKMLVKHPDHEEQEVVDASWELWVMKFLSERAYRDTPIVRMLGSYESFDGRPCVAMELCKGGSLLDVMQKKWRGGCNMRDSEAALAVYNVSKALLFCHQNDIMHLDIKPDNVLLREEEAISTACLADFGLAVPLQADEGTYGNYMVLQDCKGRGTPGYCAPEVQTDGILSMAADTWSLGAMLLEMLTGEVPPQSSIALSQWWSDLRAHQLEDDLRRNVKDWKWPGLAVGNALPPFLPQVASPTRAQPSLALQQPPHAYKFRDVIDYCHVQISCS</sequence>
<dbReference type="Pfam" id="PF00069">
    <property type="entry name" value="Pkinase"/>
    <property type="match status" value="1"/>
</dbReference>
<dbReference type="SMART" id="SM00220">
    <property type="entry name" value="S_TKc"/>
    <property type="match status" value="1"/>
</dbReference>
<reference evidence="2 3" key="1">
    <citation type="submission" date="2021-01" db="EMBL/GenBank/DDBJ databases">
        <title>Adiantum capillus-veneris genome.</title>
        <authorList>
            <person name="Fang Y."/>
            <person name="Liao Q."/>
        </authorList>
    </citation>
    <scope>NUCLEOTIDE SEQUENCE [LARGE SCALE GENOMIC DNA]</scope>
    <source>
        <strain evidence="2">H3</strain>
        <tissue evidence="2">Leaf</tissue>
    </source>
</reference>
<evidence type="ECO:0000313" key="3">
    <source>
        <dbReference type="Proteomes" id="UP000886520"/>
    </source>
</evidence>
<evidence type="ECO:0000259" key="1">
    <source>
        <dbReference type="PROSITE" id="PS50011"/>
    </source>
</evidence>
<dbReference type="PROSITE" id="PS00108">
    <property type="entry name" value="PROTEIN_KINASE_ST"/>
    <property type="match status" value="1"/>
</dbReference>
<dbReference type="SUPFAM" id="SSF56112">
    <property type="entry name" value="Protein kinase-like (PK-like)"/>
    <property type="match status" value="1"/>
</dbReference>
<feature type="domain" description="Protein kinase" evidence="1">
    <location>
        <begin position="1"/>
        <end position="276"/>
    </location>
</feature>
<dbReference type="PANTHER" id="PTHR24359:SF1">
    <property type="entry name" value="INHIBITOR OF NUCLEAR FACTOR KAPPA-B KINASE EPSILON SUBUNIT HOMOLOG 1-RELATED"/>
    <property type="match status" value="1"/>
</dbReference>
<dbReference type="PROSITE" id="PS50011">
    <property type="entry name" value="PROTEIN_KINASE_DOM"/>
    <property type="match status" value="1"/>
</dbReference>
<dbReference type="InterPro" id="IPR000719">
    <property type="entry name" value="Prot_kinase_dom"/>
</dbReference>
<dbReference type="Gene3D" id="1.10.510.10">
    <property type="entry name" value="Transferase(Phosphotransferase) domain 1"/>
    <property type="match status" value="1"/>
</dbReference>
<dbReference type="OrthoDB" id="1919433at2759"/>
<evidence type="ECO:0000313" key="2">
    <source>
        <dbReference type="EMBL" id="KAI5080153.1"/>
    </source>
</evidence>
<accession>A0A9D4ZLK2</accession>
<dbReference type="InterPro" id="IPR008271">
    <property type="entry name" value="Ser/Thr_kinase_AS"/>
</dbReference>
<dbReference type="InterPro" id="IPR011009">
    <property type="entry name" value="Kinase-like_dom_sf"/>
</dbReference>
<keyword evidence="3" id="KW-1185">Reference proteome</keyword>
<protein>
    <recommendedName>
        <fullName evidence="1">Protein kinase domain-containing protein</fullName>
    </recommendedName>
</protein>
<dbReference type="Proteomes" id="UP000886520">
    <property type="component" value="Chromosome 5"/>
</dbReference>
<organism evidence="2 3">
    <name type="scientific">Adiantum capillus-veneris</name>
    <name type="common">Maidenhair fern</name>
    <dbReference type="NCBI Taxonomy" id="13818"/>
    <lineage>
        <taxon>Eukaryota</taxon>
        <taxon>Viridiplantae</taxon>
        <taxon>Streptophyta</taxon>
        <taxon>Embryophyta</taxon>
        <taxon>Tracheophyta</taxon>
        <taxon>Polypodiopsida</taxon>
        <taxon>Polypodiidae</taxon>
        <taxon>Polypodiales</taxon>
        <taxon>Pteridineae</taxon>
        <taxon>Pteridaceae</taxon>
        <taxon>Vittarioideae</taxon>
        <taxon>Adiantum</taxon>
    </lineage>
</organism>
<dbReference type="PANTHER" id="PTHR24359">
    <property type="entry name" value="SERINE/THREONINE-PROTEIN KINASE SBK1"/>
    <property type="match status" value="1"/>
</dbReference>
<comment type="caution">
    <text evidence="2">The sequence shown here is derived from an EMBL/GenBank/DDBJ whole genome shotgun (WGS) entry which is preliminary data.</text>
</comment>
<dbReference type="AlphaFoldDB" id="A0A9D4ZLK2"/>
<proteinExistence type="predicted"/>
<gene>
    <name evidence="2" type="ORF">GOP47_0005632</name>
</gene>
<dbReference type="EMBL" id="JABFUD020000005">
    <property type="protein sequence ID" value="KAI5080153.1"/>
    <property type="molecule type" value="Genomic_DNA"/>
</dbReference>